<organism evidence="2 3">
    <name type="scientific">Polarella glacialis</name>
    <name type="common">Dinoflagellate</name>
    <dbReference type="NCBI Taxonomy" id="89957"/>
    <lineage>
        <taxon>Eukaryota</taxon>
        <taxon>Sar</taxon>
        <taxon>Alveolata</taxon>
        <taxon>Dinophyceae</taxon>
        <taxon>Suessiales</taxon>
        <taxon>Suessiaceae</taxon>
        <taxon>Polarella</taxon>
    </lineage>
</organism>
<feature type="region of interest" description="Disordered" evidence="1">
    <location>
        <begin position="124"/>
        <end position="194"/>
    </location>
</feature>
<keyword evidence="3" id="KW-1185">Reference proteome</keyword>
<dbReference type="EMBL" id="CAJNNV010031637">
    <property type="protein sequence ID" value="CAE8637178.1"/>
    <property type="molecule type" value="Genomic_DNA"/>
</dbReference>
<comment type="caution">
    <text evidence="2">The sequence shown here is derived from an EMBL/GenBank/DDBJ whole genome shotgun (WGS) entry which is preliminary data.</text>
</comment>
<proteinExistence type="predicted"/>
<gene>
    <name evidence="2" type="ORF">PGLA1383_LOCUS52567</name>
</gene>
<evidence type="ECO:0000313" key="2">
    <source>
        <dbReference type="EMBL" id="CAE8637178.1"/>
    </source>
</evidence>
<accession>A0A813HGY0</accession>
<dbReference type="Proteomes" id="UP000654075">
    <property type="component" value="Unassembled WGS sequence"/>
</dbReference>
<name>A0A813HGY0_POLGL</name>
<feature type="region of interest" description="Disordered" evidence="1">
    <location>
        <begin position="331"/>
        <end position="351"/>
    </location>
</feature>
<reference evidence="2" key="1">
    <citation type="submission" date="2021-02" db="EMBL/GenBank/DDBJ databases">
        <authorList>
            <person name="Dougan E. K."/>
            <person name="Rhodes N."/>
            <person name="Thang M."/>
            <person name="Chan C."/>
        </authorList>
    </citation>
    <scope>NUCLEOTIDE SEQUENCE</scope>
</reference>
<evidence type="ECO:0000256" key="1">
    <source>
        <dbReference type="SAM" id="MobiDB-lite"/>
    </source>
</evidence>
<feature type="region of interest" description="Disordered" evidence="1">
    <location>
        <begin position="737"/>
        <end position="758"/>
    </location>
</feature>
<feature type="compositionally biased region" description="Polar residues" evidence="1">
    <location>
        <begin position="124"/>
        <end position="136"/>
    </location>
</feature>
<evidence type="ECO:0000313" key="3">
    <source>
        <dbReference type="Proteomes" id="UP000654075"/>
    </source>
</evidence>
<dbReference type="AlphaFoldDB" id="A0A813HGY0"/>
<protein>
    <submittedName>
        <fullName evidence="2">Uncharacterized protein</fullName>
    </submittedName>
</protein>
<sequence length="758" mass="80413">MPSILDALVRDFGQGLDEKAHQALVTDVDSVSALSILHKLGENGQVRNSSAFVCRAVRNAERTGGSAEVEHALWQLHQAGIIDNQSLEMLQAAPIQAAHEAVAGLLMQEDGSIRNTSAYVSRNLKNTGSQHGNQGSFAPPGGHGCGSGHQGSYQNGHSGYSHPVVGHSPQGGGYPQQQVGYPPQGSSYPQHQVGYPQQQVGYPQQQVASYPSHQVASYPSQQVASYPSQQVASYPSQVVGYAPQVVGYAPQMVGYAPQMVAQPSPPPASNSLAVVEALCGKWKGVLDQKAWDALMALDSQVAVEILQGLDVKAADIRSPSAYVQRACANQKAPTSDLQPHQQAARGEGPSGFALDEKAEAALQQATPEARAFVLSELEAKGSTVRTPTLLATASPGVSRYIWQGGAGSALHQGISCFMDLQTGRTDKPFPGESKPRSTSLRLEYLEYLRRAIEFLVSAACWFELCDSFDVSKVSHDPNADARIMPRFAPWNLDEKCESALADATPEGAVGERFGGFQPLSSGGYANWISAAVALAVGSWQVLSQFALTVYRLELFVLGDSGREEAHDPQSFGLRSESVVECSTREGAAGERMGVQPPISGVPAAVTGHRAASLEELAGMLDEAARRALETEVNPEAAYAILQQLESQGDKVQNPSAYVLRAVRNAQKGMGAGAGTSGQPAYRGPEDTSALMAGLDSQATMALDSVSPEVRNQILAKLSHQGGQVKNASAYVVKAVGNEKRNLGPSQSEPSAKRFRSFE</sequence>
<feature type="compositionally biased region" description="Low complexity" evidence="1">
    <location>
        <begin position="175"/>
        <end position="194"/>
    </location>
</feature>
<feature type="compositionally biased region" description="Polar residues" evidence="1">
    <location>
        <begin position="331"/>
        <end position="341"/>
    </location>
</feature>